<dbReference type="AlphaFoldDB" id="A0A367JSY1"/>
<proteinExistence type="predicted"/>
<evidence type="ECO:0000313" key="2">
    <source>
        <dbReference type="EMBL" id="RCH93053.1"/>
    </source>
</evidence>
<gene>
    <name evidence="2" type="ORF">CU097_013060</name>
</gene>
<feature type="non-terminal residue" evidence="2">
    <location>
        <position position="78"/>
    </location>
</feature>
<evidence type="ECO:0000256" key="1">
    <source>
        <dbReference type="SAM" id="MobiDB-lite"/>
    </source>
</evidence>
<dbReference type="Proteomes" id="UP000252139">
    <property type="component" value="Unassembled WGS sequence"/>
</dbReference>
<protein>
    <submittedName>
        <fullName evidence="2">Uncharacterized protein</fullName>
    </submittedName>
</protein>
<organism evidence="2 3">
    <name type="scientific">Rhizopus azygosporus</name>
    <name type="common">Rhizopus microsporus var. azygosporus</name>
    <dbReference type="NCBI Taxonomy" id="86630"/>
    <lineage>
        <taxon>Eukaryota</taxon>
        <taxon>Fungi</taxon>
        <taxon>Fungi incertae sedis</taxon>
        <taxon>Mucoromycota</taxon>
        <taxon>Mucoromycotina</taxon>
        <taxon>Mucoromycetes</taxon>
        <taxon>Mucorales</taxon>
        <taxon>Mucorineae</taxon>
        <taxon>Rhizopodaceae</taxon>
        <taxon>Rhizopus</taxon>
    </lineage>
</organism>
<keyword evidence="3" id="KW-1185">Reference proteome</keyword>
<dbReference type="EMBL" id="PJQL01000748">
    <property type="protein sequence ID" value="RCH93053.1"/>
    <property type="molecule type" value="Genomic_DNA"/>
</dbReference>
<feature type="compositionally biased region" description="Basic and acidic residues" evidence="1">
    <location>
        <begin position="7"/>
        <end position="19"/>
    </location>
</feature>
<accession>A0A367JSY1</accession>
<sequence>MVLEKSSLMEKGSKKRSFDEIDDEDDRPVLFDRNSNVRSMKSADVEEELTIDYTEINHQYEQSLFDTEDPFNPTLPYQ</sequence>
<dbReference type="OrthoDB" id="10619800at2759"/>
<name>A0A367JSY1_RHIAZ</name>
<feature type="region of interest" description="Disordered" evidence="1">
    <location>
        <begin position="1"/>
        <end position="22"/>
    </location>
</feature>
<comment type="caution">
    <text evidence="2">The sequence shown here is derived from an EMBL/GenBank/DDBJ whole genome shotgun (WGS) entry which is preliminary data.</text>
</comment>
<reference evidence="2 3" key="1">
    <citation type="journal article" date="2018" name="G3 (Bethesda)">
        <title>Phylogenetic and Phylogenomic Definition of Rhizopus Species.</title>
        <authorList>
            <person name="Gryganskyi A.P."/>
            <person name="Golan J."/>
            <person name="Dolatabadi S."/>
            <person name="Mondo S."/>
            <person name="Robb S."/>
            <person name="Idnurm A."/>
            <person name="Muszewska A."/>
            <person name="Steczkiewicz K."/>
            <person name="Masonjones S."/>
            <person name="Liao H.L."/>
            <person name="Gajdeczka M.T."/>
            <person name="Anike F."/>
            <person name="Vuek A."/>
            <person name="Anishchenko I.M."/>
            <person name="Voigt K."/>
            <person name="de Hoog G.S."/>
            <person name="Smith M.E."/>
            <person name="Heitman J."/>
            <person name="Vilgalys R."/>
            <person name="Stajich J.E."/>
        </authorList>
    </citation>
    <scope>NUCLEOTIDE SEQUENCE [LARGE SCALE GENOMIC DNA]</scope>
    <source>
        <strain evidence="2 3">CBS 357.93</strain>
    </source>
</reference>
<evidence type="ECO:0000313" key="3">
    <source>
        <dbReference type="Proteomes" id="UP000252139"/>
    </source>
</evidence>